<evidence type="ECO:0000313" key="1">
    <source>
        <dbReference type="EMBL" id="GMH16961.1"/>
    </source>
</evidence>
<proteinExistence type="predicted"/>
<keyword evidence="2" id="KW-1185">Reference proteome</keyword>
<dbReference type="EMBL" id="BSYO01000017">
    <property type="protein sequence ID" value="GMH16961.1"/>
    <property type="molecule type" value="Genomic_DNA"/>
</dbReference>
<comment type="caution">
    <text evidence="1">The sequence shown here is derived from an EMBL/GenBank/DDBJ whole genome shotgun (WGS) entry which is preliminary data.</text>
</comment>
<evidence type="ECO:0000313" key="2">
    <source>
        <dbReference type="Proteomes" id="UP001279734"/>
    </source>
</evidence>
<dbReference type="AlphaFoldDB" id="A0AAD3SU77"/>
<organism evidence="1 2">
    <name type="scientific">Nepenthes gracilis</name>
    <name type="common">Slender pitcher plant</name>
    <dbReference type="NCBI Taxonomy" id="150966"/>
    <lineage>
        <taxon>Eukaryota</taxon>
        <taxon>Viridiplantae</taxon>
        <taxon>Streptophyta</taxon>
        <taxon>Embryophyta</taxon>
        <taxon>Tracheophyta</taxon>
        <taxon>Spermatophyta</taxon>
        <taxon>Magnoliopsida</taxon>
        <taxon>eudicotyledons</taxon>
        <taxon>Gunneridae</taxon>
        <taxon>Pentapetalae</taxon>
        <taxon>Caryophyllales</taxon>
        <taxon>Nepenthaceae</taxon>
        <taxon>Nepenthes</taxon>
    </lineage>
</organism>
<protein>
    <submittedName>
        <fullName evidence="1">Uncharacterized protein</fullName>
    </submittedName>
</protein>
<accession>A0AAD3SU77</accession>
<dbReference type="Proteomes" id="UP001279734">
    <property type="component" value="Unassembled WGS sequence"/>
</dbReference>
<gene>
    <name evidence="1" type="ORF">Nepgr_018802</name>
</gene>
<name>A0AAD3SU77_NEPGR</name>
<sequence length="284" mass="31340">MEPIYPVGAVITLEVGSADDSQDCILRHMLLHDAHSCSQASLADLEVDLKSPISNPSNSNEFLLEESGSIERPVGDESSEGWSAEDIANDPMHYVLQSLLMDNATQLYVSSIVKVQRGLLFDFLDVCWNDVTELLNARCVVEEVHNLDRMENEGTWIQAKSRQKCKAAPKNSKSSLDSMWALWRFGRFGHADVACWRDDALARIGMAVVMLKANVVACFREGRGRSGFQPSKLDWVGQPGDWALMLLPLVSDVINPVMLGPCGSRFAAIVVFLMCGMESLSSVM</sequence>
<reference evidence="1" key="1">
    <citation type="submission" date="2023-05" db="EMBL/GenBank/DDBJ databases">
        <title>Nepenthes gracilis genome sequencing.</title>
        <authorList>
            <person name="Fukushima K."/>
        </authorList>
    </citation>
    <scope>NUCLEOTIDE SEQUENCE</scope>
    <source>
        <strain evidence="1">SING2019-196</strain>
    </source>
</reference>